<evidence type="ECO:0000313" key="5">
    <source>
        <dbReference type="EMBL" id="PLW69856.1"/>
    </source>
</evidence>
<keyword evidence="3" id="KW-0786">Thiamine pyrophosphate</keyword>
<keyword evidence="5" id="KW-0670">Pyruvate</keyword>
<evidence type="ECO:0000256" key="3">
    <source>
        <dbReference type="ARBA" id="ARBA00023052"/>
    </source>
</evidence>
<keyword evidence="2" id="KW-0560">Oxidoreductase</keyword>
<sequence length="336" mass="35962">MPVSAAQQLWMYETMVLIRDYEDYLAMAYFDGKMPPNIQKGLAFDIGAGTIPGEMHLSAGQETAAVGVCAHLKEGDSVWGTHRTHHFAIAHGVELNALTAEIYGKVTGLCRGKGGHMHLFDPATKFACTGIVGGGIPHAVGAALAAKKRGKDWVAVAEFGEGASNEGAFHEALNMASLWQLPVVFVCQDNNYGISVPKSVSTSVESIAERASAYNMPGISVGEVDPEAVFEAAGQAVERARSGGGPTLIEAKVFRYYGHFQGDPEPYRPKGEVDSLREQDPIPAYAEQLKQQGVLSAEAETEIKSRVTARIQAAFEFGQVSGYPAADEAFQHVFAD</sequence>
<dbReference type="Proteomes" id="UP000235005">
    <property type="component" value="Unassembled WGS sequence"/>
</dbReference>
<gene>
    <name evidence="5" type="ORF">C0039_04805</name>
</gene>
<dbReference type="InterPro" id="IPR001017">
    <property type="entry name" value="DH_E1"/>
</dbReference>
<dbReference type="SUPFAM" id="SSF52518">
    <property type="entry name" value="Thiamin diphosphate-binding fold (THDP-binding)"/>
    <property type="match status" value="1"/>
</dbReference>
<dbReference type="RefSeq" id="WP_101517406.1">
    <property type="nucleotide sequence ID" value="NZ_PKUS01000003.1"/>
</dbReference>
<dbReference type="CDD" id="cd02000">
    <property type="entry name" value="TPP_E1_PDC_ADC_BCADC"/>
    <property type="match status" value="1"/>
</dbReference>
<dbReference type="OrthoDB" id="9766715at2"/>
<dbReference type="EMBL" id="PKUS01000003">
    <property type="protein sequence ID" value="PLW69856.1"/>
    <property type="molecule type" value="Genomic_DNA"/>
</dbReference>
<evidence type="ECO:0000256" key="2">
    <source>
        <dbReference type="ARBA" id="ARBA00023002"/>
    </source>
</evidence>
<protein>
    <submittedName>
        <fullName evidence="5">Pyruvate dehydrogenase (Acetyl-transferring) E1 component subunit alpha</fullName>
    </submittedName>
</protein>
<dbReference type="GO" id="GO:0006086">
    <property type="term" value="P:pyruvate decarboxylation to acetyl-CoA"/>
    <property type="evidence" value="ECO:0007669"/>
    <property type="project" value="TreeGrafter"/>
</dbReference>
<dbReference type="InterPro" id="IPR050642">
    <property type="entry name" value="PDH_E1_Alpha_Subunit"/>
</dbReference>
<proteinExistence type="predicted"/>
<organism evidence="5 6">
    <name type="scientific">Pseudohalioglobus lutimaris</name>
    <dbReference type="NCBI Taxonomy" id="1737061"/>
    <lineage>
        <taxon>Bacteria</taxon>
        <taxon>Pseudomonadati</taxon>
        <taxon>Pseudomonadota</taxon>
        <taxon>Gammaproteobacteria</taxon>
        <taxon>Cellvibrionales</taxon>
        <taxon>Halieaceae</taxon>
        <taxon>Pseudohalioglobus</taxon>
    </lineage>
</organism>
<evidence type="ECO:0000313" key="6">
    <source>
        <dbReference type="Proteomes" id="UP000235005"/>
    </source>
</evidence>
<evidence type="ECO:0000256" key="1">
    <source>
        <dbReference type="ARBA" id="ARBA00001964"/>
    </source>
</evidence>
<comment type="cofactor">
    <cofactor evidence="1">
        <name>thiamine diphosphate</name>
        <dbReference type="ChEBI" id="CHEBI:58937"/>
    </cofactor>
</comment>
<dbReference type="PANTHER" id="PTHR11516:SF60">
    <property type="entry name" value="PYRUVATE DEHYDROGENASE E1 COMPONENT SUBUNIT ALPHA"/>
    <property type="match status" value="1"/>
</dbReference>
<dbReference type="GO" id="GO:0004739">
    <property type="term" value="F:pyruvate dehydrogenase (acetyl-transferring) activity"/>
    <property type="evidence" value="ECO:0007669"/>
    <property type="project" value="TreeGrafter"/>
</dbReference>
<dbReference type="Pfam" id="PF00676">
    <property type="entry name" value="E1_dh"/>
    <property type="match status" value="1"/>
</dbReference>
<dbReference type="AlphaFoldDB" id="A0A2N5X5V6"/>
<dbReference type="PANTHER" id="PTHR11516">
    <property type="entry name" value="PYRUVATE DEHYDROGENASE E1 COMPONENT, ALPHA SUBUNIT BACTERIAL AND ORGANELLAR"/>
    <property type="match status" value="1"/>
</dbReference>
<feature type="domain" description="Dehydrogenase E1 component" evidence="4">
    <location>
        <begin position="46"/>
        <end position="321"/>
    </location>
</feature>
<keyword evidence="6" id="KW-1185">Reference proteome</keyword>
<evidence type="ECO:0000259" key="4">
    <source>
        <dbReference type="Pfam" id="PF00676"/>
    </source>
</evidence>
<dbReference type="Gene3D" id="3.40.50.970">
    <property type="match status" value="1"/>
</dbReference>
<accession>A0A2N5X5V6</accession>
<comment type="caution">
    <text evidence="5">The sequence shown here is derived from an EMBL/GenBank/DDBJ whole genome shotgun (WGS) entry which is preliminary data.</text>
</comment>
<dbReference type="InterPro" id="IPR029061">
    <property type="entry name" value="THDP-binding"/>
</dbReference>
<name>A0A2N5X5V6_9GAMM</name>
<reference evidence="5 6" key="1">
    <citation type="submission" date="2018-01" db="EMBL/GenBank/DDBJ databases">
        <title>The draft genome sequence of Halioglobus lutimaris HF004.</title>
        <authorList>
            <person name="Du Z.-J."/>
            <person name="Shi M.-J."/>
        </authorList>
    </citation>
    <scope>NUCLEOTIDE SEQUENCE [LARGE SCALE GENOMIC DNA]</scope>
    <source>
        <strain evidence="5 6">HF004</strain>
    </source>
</reference>